<feature type="compositionally biased region" description="Basic and acidic residues" evidence="1">
    <location>
        <begin position="166"/>
        <end position="177"/>
    </location>
</feature>
<comment type="caution">
    <text evidence="4">The sequence shown here is derived from an EMBL/GenBank/DDBJ whole genome shotgun (WGS) entry which is preliminary data.</text>
</comment>
<protein>
    <recommendedName>
        <fullName evidence="3">Fibronectin type-III domain-containing protein</fullName>
    </recommendedName>
</protein>
<accession>A0ABP0PJH3</accession>
<dbReference type="SMART" id="SM00060">
    <property type="entry name" value="FN3"/>
    <property type="match status" value="1"/>
</dbReference>
<dbReference type="Pfam" id="PF00041">
    <property type="entry name" value="fn3"/>
    <property type="match status" value="1"/>
</dbReference>
<dbReference type="InterPro" id="IPR013783">
    <property type="entry name" value="Ig-like_fold"/>
</dbReference>
<feature type="domain" description="Fibronectin type-III" evidence="3">
    <location>
        <begin position="383"/>
        <end position="480"/>
    </location>
</feature>
<feature type="signal peptide" evidence="2">
    <location>
        <begin position="1"/>
        <end position="22"/>
    </location>
</feature>
<evidence type="ECO:0000256" key="1">
    <source>
        <dbReference type="SAM" id="MobiDB-lite"/>
    </source>
</evidence>
<evidence type="ECO:0000259" key="3">
    <source>
        <dbReference type="PROSITE" id="PS50853"/>
    </source>
</evidence>
<feature type="region of interest" description="Disordered" evidence="1">
    <location>
        <begin position="153"/>
        <end position="177"/>
    </location>
</feature>
<evidence type="ECO:0000313" key="4">
    <source>
        <dbReference type="EMBL" id="CAK9075974.1"/>
    </source>
</evidence>
<organism evidence="4 5">
    <name type="scientific">Durusdinium trenchii</name>
    <dbReference type="NCBI Taxonomy" id="1381693"/>
    <lineage>
        <taxon>Eukaryota</taxon>
        <taxon>Sar</taxon>
        <taxon>Alveolata</taxon>
        <taxon>Dinophyceae</taxon>
        <taxon>Suessiales</taxon>
        <taxon>Symbiodiniaceae</taxon>
        <taxon>Durusdinium</taxon>
    </lineage>
</organism>
<feature type="region of interest" description="Disordered" evidence="1">
    <location>
        <begin position="361"/>
        <end position="389"/>
    </location>
</feature>
<name>A0ABP0PJH3_9DINO</name>
<sequence length="582" mass="65182">MCGMCTRCVVCVVLFNLRASKSQDDWPTCSNREFRDDEVEPGGLKLLGVKESPLGFFPHHQAAMTHEHFFQQLREVLTDDCPRIFVEVALQPAAGPMMNWSSTSLWLRYFNHSGMVLAIDPVNDFLKHHADALQKEPWVSATRSMKVEHMHASLGTTDGADGQATSKEDGGRADSQDEVRRLCETGPAIDTADHPCFYIRRRDSWPQLDFHSPTLTFDTIWKRSLGGKHIDFLDIGSNFARLLKGFSKSISARAFTVIAFQVNQRWTRAELQQVVAYLDKFEYFSMFPLVCKDSSQVGTFDYYGPGGEKVGPTTYLPVSSTDINVIDWEKMPFPQDVISLDLRQPEIFKIIQLGDAQCDSEDDSVCGSDDEQCRAGDAATSRPPERPQLFRVSKSGSRSITLEWRPHPDGPTPDSYLLRLEPGALEETIDHDTFDALSSLQSYTINGLRPSVEYTISLRALGIGGESSKVTLSHRTELEEVPSLDSFTSYDIIEGMHCGMGAAEEVQPAGPSPSGASYFPGVGDVKGCQIRCEGNRQCIAFQVHEGNACWLYRRKPDRRLGRSDFGWWLFALLGKQEIYQRS</sequence>
<proteinExistence type="predicted"/>
<dbReference type="SUPFAM" id="SSF49265">
    <property type="entry name" value="Fibronectin type III"/>
    <property type="match status" value="1"/>
</dbReference>
<dbReference type="Proteomes" id="UP001642484">
    <property type="component" value="Unassembled WGS sequence"/>
</dbReference>
<dbReference type="Gene3D" id="2.60.40.10">
    <property type="entry name" value="Immunoglobulins"/>
    <property type="match status" value="1"/>
</dbReference>
<keyword evidence="5" id="KW-1185">Reference proteome</keyword>
<dbReference type="EMBL" id="CAXAMN010023228">
    <property type="protein sequence ID" value="CAK9075974.1"/>
    <property type="molecule type" value="Genomic_DNA"/>
</dbReference>
<gene>
    <name evidence="4" type="ORF">CCMP2556_LOCUS37427</name>
</gene>
<keyword evidence="2" id="KW-0732">Signal</keyword>
<dbReference type="InterPro" id="IPR036116">
    <property type="entry name" value="FN3_sf"/>
</dbReference>
<reference evidence="4 5" key="1">
    <citation type="submission" date="2024-02" db="EMBL/GenBank/DDBJ databases">
        <authorList>
            <person name="Chen Y."/>
            <person name="Shah S."/>
            <person name="Dougan E. K."/>
            <person name="Thang M."/>
            <person name="Chan C."/>
        </authorList>
    </citation>
    <scope>NUCLEOTIDE SEQUENCE [LARGE SCALE GENOMIC DNA]</scope>
</reference>
<dbReference type="InterPro" id="IPR003961">
    <property type="entry name" value="FN3_dom"/>
</dbReference>
<feature type="chain" id="PRO_5047437112" description="Fibronectin type-III domain-containing protein" evidence="2">
    <location>
        <begin position="23"/>
        <end position="582"/>
    </location>
</feature>
<dbReference type="CDD" id="cd00063">
    <property type="entry name" value="FN3"/>
    <property type="match status" value="1"/>
</dbReference>
<evidence type="ECO:0000256" key="2">
    <source>
        <dbReference type="SAM" id="SignalP"/>
    </source>
</evidence>
<dbReference type="PROSITE" id="PS50853">
    <property type="entry name" value="FN3"/>
    <property type="match status" value="1"/>
</dbReference>
<feature type="compositionally biased region" description="Acidic residues" evidence="1">
    <location>
        <begin position="361"/>
        <end position="370"/>
    </location>
</feature>
<evidence type="ECO:0000313" key="5">
    <source>
        <dbReference type="Proteomes" id="UP001642484"/>
    </source>
</evidence>